<dbReference type="EMBL" id="MGFS01000011">
    <property type="protein sequence ID" value="OGM11798.1"/>
    <property type="molecule type" value="Genomic_DNA"/>
</dbReference>
<evidence type="ECO:0000313" key="2">
    <source>
        <dbReference type="EMBL" id="OGM11798.1"/>
    </source>
</evidence>
<proteinExistence type="predicted"/>
<feature type="compositionally biased region" description="Low complexity" evidence="1">
    <location>
        <begin position="1"/>
        <end position="22"/>
    </location>
</feature>
<accession>A0A1F7XBM2</accession>
<evidence type="ECO:0000256" key="1">
    <source>
        <dbReference type="SAM" id="MobiDB-lite"/>
    </source>
</evidence>
<evidence type="ECO:0000313" key="3">
    <source>
        <dbReference type="Proteomes" id="UP000177053"/>
    </source>
</evidence>
<feature type="compositionally biased region" description="Basic and acidic residues" evidence="1">
    <location>
        <begin position="121"/>
        <end position="130"/>
    </location>
</feature>
<dbReference type="AlphaFoldDB" id="A0A1F7XBM2"/>
<sequence length="138" mass="15217">MTQEGAEPGTTTPGLEPTPETGIVDVEPKPVNTQIPEKNIEIKLQRPEKNELTSILFDPDKFKNLTDKEKVEIPGLYLKKIVTIHNDLSETLAAILAQQQKNLKTGESVGKPGQFENASSVEEKHPEYKIPESPSGTE</sequence>
<organism evidence="2 3">
    <name type="scientific">Candidatus Woesebacteria bacterium RBG_16_34_12</name>
    <dbReference type="NCBI Taxonomy" id="1802480"/>
    <lineage>
        <taxon>Bacteria</taxon>
        <taxon>Candidatus Woeseibacteriota</taxon>
    </lineage>
</organism>
<gene>
    <name evidence="2" type="ORF">A2Z22_04480</name>
</gene>
<comment type="caution">
    <text evidence="2">The sequence shown here is derived from an EMBL/GenBank/DDBJ whole genome shotgun (WGS) entry which is preliminary data.</text>
</comment>
<protein>
    <submittedName>
        <fullName evidence="2">Uncharacterized protein</fullName>
    </submittedName>
</protein>
<feature type="region of interest" description="Disordered" evidence="1">
    <location>
        <begin position="105"/>
        <end position="138"/>
    </location>
</feature>
<dbReference type="Proteomes" id="UP000177053">
    <property type="component" value="Unassembled WGS sequence"/>
</dbReference>
<feature type="region of interest" description="Disordered" evidence="1">
    <location>
        <begin position="1"/>
        <end position="32"/>
    </location>
</feature>
<name>A0A1F7XBM2_9BACT</name>
<reference evidence="2 3" key="1">
    <citation type="journal article" date="2016" name="Nat. Commun.">
        <title>Thousands of microbial genomes shed light on interconnected biogeochemical processes in an aquifer system.</title>
        <authorList>
            <person name="Anantharaman K."/>
            <person name="Brown C.T."/>
            <person name="Hug L.A."/>
            <person name="Sharon I."/>
            <person name="Castelle C.J."/>
            <person name="Probst A.J."/>
            <person name="Thomas B.C."/>
            <person name="Singh A."/>
            <person name="Wilkins M.J."/>
            <person name="Karaoz U."/>
            <person name="Brodie E.L."/>
            <person name="Williams K.H."/>
            <person name="Hubbard S.S."/>
            <person name="Banfield J.F."/>
        </authorList>
    </citation>
    <scope>NUCLEOTIDE SEQUENCE [LARGE SCALE GENOMIC DNA]</scope>
</reference>